<sequence length="155" mass="18418">MEYNKNSYIMSQFGFNHRCTLSSHVLLMNIIYLYMKDEPVYFYSFVILFCTSILNHEFNNKYMRIIDKIAVYNVVYQGGKRFYKEKMKDESIKDKSISVLVVFFFLVCIYFYFYGAINNIIGIKTSVQLEPYYHCITHLSGALGHLLIIYKISKH</sequence>
<feature type="transmembrane region" description="Helical" evidence="1">
    <location>
        <begin position="96"/>
        <end position="115"/>
    </location>
</feature>
<proteinExistence type="predicted"/>
<evidence type="ECO:0000313" key="2">
    <source>
        <dbReference type="EMBL" id="QHT93768.1"/>
    </source>
</evidence>
<feature type="transmembrane region" description="Helical" evidence="1">
    <location>
        <begin position="15"/>
        <end position="34"/>
    </location>
</feature>
<keyword evidence="1" id="KW-1133">Transmembrane helix</keyword>
<organism evidence="2">
    <name type="scientific">viral metagenome</name>
    <dbReference type="NCBI Taxonomy" id="1070528"/>
    <lineage>
        <taxon>unclassified sequences</taxon>
        <taxon>metagenomes</taxon>
        <taxon>organismal metagenomes</taxon>
    </lineage>
</organism>
<protein>
    <submittedName>
        <fullName evidence="2">Uncharacterized protein</fullName>
    </submittedName>
</protein>
<dbReference type="EMBL" id="MN740210">
    <property type="protein sequence ID" value="QHT93768.1"/>
    <property type="molecule type" value="Genomic_DNA"/>
</dbReference>
<keyword evidence="1" id="KW-0472">Membrane</keyword>
<feature type="transmembrane region" description="Helical" evidence="1">
    <location>
        <begin position="40"/>
        <end position="58"/>
    </location>
</feature>
<dbReference type="AlphaFoldDB" id="A0A6C0IKR0"/>
<keyword evidence="1" id="KW-0812">Transmembrane</keyword>
<evidence type="ECO:0000256" key="1">
    <source>
        <dbReference type="SAM" id="Phobius"/>
    </source>
</evidence>
<feature type="transmembrane region" description="Helical" evidence="1">
    <location>
        <begin position="131"/>
        <end position="150"/>
    </location>
</feature>
<accession>A0A6C0IKR0</accession>
<name>A0A6C0IKR0_9ZZZZ</name>
<reference evidence="2" key="1">
    <citation type="journal article" date="2020" name="Nature">
        <title>Giant virus diversity and host interactions through global metagenomics.</title>
        <authorList>
            <person name="Schulz F."/>
            <person name="Roux S."/>
            <person name="Paez-Espino D."/>
            <person name="Jungbluth S."/>
            <person name="Walsh D.A."/>
            <person name="Denef V.J."/>
            <person name="McMahon K.D."/>
            <person name="Konstantinidis K.T."/>
            <person name="Eloe-Fadrosh E.A."/>
            <person name="Kyrpides N.C."/>
            <person name="Woyke T."/>
        </authorList>
    </citation>
    <scope>NUCLEOTIDE SEQUENCE</scope>
    <source>
        <strain evidence="2">GVMAG-M-3300024258-14</strain>
    </source>
</reference>